<evidence type="ECO:0000313" key="2">
    <source>
        <dbReference type="Proteomes" id="UP001500683"/>
    </source>
</evidence>
<organism evidence="1 2">
    <name type="scientific">Actinomadura miaoliensis</name>
    <dbReference type="NCBI Taxonomy" id="430685"/>
    <lineage>
        <taxon>Bacteria</taxon>
        <taxon>Bacillati</taxon>
        <taxon>Actinomycetota</taxon>
        <taxon>Actinomycetes</taxon>
        <taxon>Streptosporangiales</taxon>
        <taxon>Thermomonosporaceae</taxon>
        <taxon>Actinomadura</taxon>
    </lineage>
</organism>
<name>A0ABP7W838_9ACTN</name>
<dbReference type="Proteomes" id="UP001500683">
    <property type="component" value="Unassembled WGS sequence"/>
</dbReference>
<comment type="caution">
    <text evidence="1">The sequence shown here is derived from an EMBL/GenBank/DDBJ whole genome shotgun (WGS) entry which is preliminary data.</text>
</comment>
<keyword evidence="2" id="KW-1185">Reference proteome</keyword>
<sequence>MTQASAQALARAAAASRRVGDVFDAVLDAVEGLGARAAALIRAADRPDRRTVAPLREDAVALIARHAVLVSGSGFVAAPDVLADAPMWLEWWQTTGDSDVPERLVVELDPARPGFYDYTRHGWFTVPRDTGRAHVHGPYVDYYGTDQYILTMSTPVLDGARFLGITGADLFVRRLEGSVLPLMPPGAVLVNAQGRIIVSKSARHVTGALLRGLAPEAVREAGGGEVAEDGERLLARCGRLPFFLVTIP</sequence>
<proteinExistence type="predicted"/>
<dbReference type="Pfam" id="PF22673">
    <property type="entry name" value="MCP-like_PDC_1"/>
    <property type="match status" value="1"/>
</dbReference>
<accession>A0ABP7W838</accession>
<dbReference type="CDD" id="cd12913">
    <property type="entry name" value="PDC1_MCP_like"/>
    <property type="match status" value="1"/>
</dbReference>
<protein>
    <recommendedName>
        <fullName evidence="3">Cache domain-containing protein</fullName>
    </recommendedName>
</protein>
<reference evidence="2" key="1">
    <citation type="journal article" date="2019" name="Int. J. Syst. Evol. Microbiol.">
        <title>The Global Catalogue of Microorganisms (GCM) 10K type strain sequencing project: providing services to taxonomists for standard genome sequencing and annotation.</title>
        <authorList>
            <consortium name="The Broad Institute Genomics Platform"/>
            <consortium name="The Broad Institute Genome Sequencing Center for Infectious Disease"/>
            <person name="Wu L."/>
            <person name="Ma J."/>
        </authorList>
    </citation>
    <scope>NUCLEOTIDE SEQUENCE [LARGE SCALE GENOMIC DNA]</scope>
    <source>
        <strain evidence="2">JCM 16702</strain>
    </source>
</reference>
<evidence type="ECO:0000313" key="1">
    <source>
        <dbReference type="EMBL" id="GAA4083415.1"/>
    </source>
</evidence>
<dbReference type="EMBL" id="BAAAZG010000036">
    <property type="protein sequence ID" value="GAA4083415.1"/>
    <property type="molecule type" value="Genomic_DNA"/>
</dbReference>
<dbReference type="RefSeq" id="WP_344951783.1">
    <property type="nucleotide sequence ID" value="NZ_BAAAZG010000036.1"/>
</dbReference>
<gene>
    <name evidence="1" type="ORF">GCM10022214_48800</name>
</gene>
<dbReference type="Gene3D" id="3.30.450.20">
    <property type="entry name" value="PAS domain"/>
    <property type="match status" value="1"/>
</dbReference>
<evidence type="ECO:0008006" key="3">
    <source>
        <dbReference type="Google" id="ProtNLM"/>
    </source>
</evidence>